<evidence type="ECO:0000256" key="1">
    <source>
        <dbReference type="SAM" id="Phobius"/>
    </source>
</evidence>
<keyword evidence="1" id="KW-1133">Transmembrane helix</keyword>
<accession>A0A6C0E977</accession>
<evidence type="ECO:0000313" key="2">
    <source>
        <dbReference type="EMBL" id="QHT25686.1"/>
    </source>
</evidence>
<dbReference type="EMBL" id="MN739774">
    <property type="protein sequence ID" value="QHT25686.1"/>
    <property type="molecule type" value="Genomic_DNA"/>
</dbReference>
<proteinExistence type="predicted"/>
<reference evidence="2" key="1">
    <citation type="journal article" date="2020" name="Nature">
        <title>Giant virus diversity and host interactions through global metagenomics.</title>
        <authorList>
            <person name="Schulz F."/>
            <person name="Roux S."/>
            <person name="Paez-Espino D."/>
            <person name="Jungbluth S."/>
            <person name="Walsh D.A."/>
            <person name="Denef V.J."/>
            <person name="McMahon K.D."/>
            <person name="Konstantinidis K.T."/>
            <person name="Eloe-Fadrosh E.A."/>
            <person name="Kyrpides N.C."/>
            <person name="Woyke T."/>
        </authorList>
    </citation>
    <scope>NUCLEOTIDE SEQUENCE</scope>
    <source>
        <strain evidence="2">GVMAG-M-3300023179-27</strain>
    </source>
</reference>
<dbReference type="AlphaFoldDB" id="A0A6C0E977"/>
<keyword evidence="1" id="KW-0472">Membrane</keyword>
<keyword evidence="1" id="KW-0812">Transmembrane</keyword>
<feature type="transmembrane region" description="Helical" evidence="1">
    <location>
        <begin position="105"/>
        <end position="124"/>
    </location>
</feature>
<organism evidence="2">
    <name type="scientific">viral metagenome</name>
    <dbReference type="NCBI Taxonomy" id="1070528"/>
    <lineage>
        <taxon>unclassified sequences</taxon>
        <taxon>metagenomes</taxon>
        <taxon>organismal metagenomes</taxon>
    </lineage>
</organism>
<feature type="transmembrane region" description="Helical" evidence="1">
    <location>
        <begin position="6"/>
        <end position="29"/>
    </location>
</feature>
<feature type="transmembrane region" description="Helical" evidence="1">
    <location>
        <begin position="67"/>
        <end position="84"/>
    </location>
</feature>
<name>A0A6C0E977_9ZZZZ</name>
<protein>
    <submittedName>
        <fullName evidence="2">Uncharacterized protein</fullName>
    </submittedName>
</protein>
<feature type="transmembrane region" description="Helical" evidence="1">
    <location>
        <begin position="41"/>
        <end position="61"/>
    </location>
</feature>
<sequence>MIEKNACLVVIATIVIINIGLSSFATYVDTKVDYIDNKDKVRYYLSHILSIIGVIFILLAISNITDFSMYAILGAVINMFGSCLKMPLKWYKNKKINKKERRIRNFLTTGIGFNIAISIIALLLCQHLDNCSH</sequence>